<keyword evidence="3" id="KW-1185">Reference proteome</keyword>
<feature type="compositionally biased region" description="Pro residues" evidence="1">
    <location>
        <begin position="1"/>
        <end position="10"/>
    </location>
</feature>
<dbReference type="OrthoDB" id="3381348at2"/>
<sequence length="256" mass="26637">MTAGPRPAPRTPAADDDRSSVASAAERARTVATRQAASVTALGLGTSHLLAATTTEDGDVLVVVPRSGGLAAAVAAAPEGDLPARVTVTSRSPLPLRNPLRARLELAGWLTPVPARDEPERVLAFAAAHAADVLLDVGLTAILLRLDLAEVLLHEGGGCTELTPEEYAAARPDPLWTAETDLLADCAGPLAELCARVRARTGDDDVHLLGVDRFGVVFRVEHRRGCYDLRTPFPTPLAGPAEFAAAVDGLLACSRG</sequence>
<dbReference type="EMBL" id="OBDO01000007">
    <property type="protein sequence ID" value="SNX97371.1"/>
    <property type="molecule type" value="Genomic_DNA"/>
</dbReference>
<accession>A0A285EH64</accession>
<dbReference type="Gene3D" id="3.20.180.10">
    <property type="entry name" value="PNP-oxidase-like"/>
    <property type="match status" value="1"/>
</dbReference>
<evidence type="ECO:0000313" key="2">
    <source>
        <dbReference type="EMBL" id="SNX97371.1"/>
    </source>
</evidence>
<dbReference type="SUPFAM" id="SSF50475">
    <property type="entry name" value="FMN-binding split barrel"/>
    <property type="match status" value="1"/>
</dbReference>
<evidence type="ECO:0000256" key="1">
    <source>
        <dbReference type="SAM" id="MobiDB-lite"/>
    </source>
</evidence>
<dbReference type="AlphaFoldDB" id="A0A285EH64"/>
<evidence type="ECO:0000313" key="3">
    <source>
        <dbReference type="Proteomes" id="UP000219514"/>
    </source>
</evidence>
<protein>
    <recommendedName>
        <fullName evidence="4">DUF2470 domain-containing protein</fullName>
    </recommendedName>
</protein>
<reference evidence="2 3" key="1">
    <citation type="submission" date="2017-09" db="EMBL/GenBank/DDBJ databases">
        <authorList>
            <person name="Ehlers B."/>
            <person name="Leendertz F.H."/>
        </authorList>
    </citation>
    <scope>NUCLEOTIDE SEQUENCE [LARGE SCALE GENOMIC DNA]</scope>
    <source>
        <strain evidence="2 3">DSM 46844</strain>
    </source>
</reference>
<name>A0A285EH64_9ACTN</name>
<organism evidence="2 3">
    <name type="scientific">Geodermatophilus sabuli</name>
    <dbReference type="NCBI Taxonomy" id="1564158"/>
    <lineage>
        <taxon>Bacteria</taxon>
        <taxon>Bacillati</taxon>
        <taxon>Actinomycetota</taxon>
        <taxon>Actinomycetes</taxon>
        <taxon>Geodermatophilales</taxon>
        <taxon>Geodermatophilaceae</taxon>
        <taxon>Geodermatophilus</taxon>
    </lineage>
</organism>
<proteinExistence type="predicted"/>
<feature type="region of interest" description="Disordered" evidence="1">
    <location>
        <begin position="1"/>
        <end position="24"/>
    </location>
</feature>
<gene>
    <name evidence="2" type="ORF">SAMN06893097_10711</name>
</gene>
<dbReference type="Proteomes" id="UP000219514">
    <property type="component" value="Unassembled WGS sequence"/>
</dbReference>
<dbReference type="InterPro" id="IPR037119">
    <property type="entry name" value="Haem_oxidase_HugZ-like_sf"/>
</dbReference>
<dbReference type="RefSeq" id="WP_143426671.1">
    <property type="nucleotide sequence ID" value="NZ_JACHXB010000006.1"/>
</dbReference>
<evidence type="ECO:0008006" key="4">
    <source>
        <dbReference type="Google" id="ProtNLM"/>
    </source>
</evidence>